<evidence type="ECO:0000256" key="4">
    <source>
        <dbReference type="ARBA" id="ARBA00022692"/>
    </source>
</evidence>
<evidence type="ECO:0000256" key="2">
    <source>
        <dbReference type="ARBA" id="ARBA00007362"/>
    </source>
</evidence>
<dbReference type="Gene3D" id="1.10.3730.20">
    <property type="match status" value="1"/>
</dbReference>
<evidence type="ECO:0000313" key="9">
    <source>
        <dbReference type="EMBL" id="MBU9736937.1"/>
    </source>
</evidence>
<dbReference type="EMBL" id="JAHQCW010000015">
    <property type="protein sequence ID" value="MBU9736937.1"/>
    <property type="molecule type" value="Genomic_DNA"/>
</dbReference>
<dbReference type="Proteomes" id="UP000712157">
    <property type="component" value="Unassembled WGS sequence"/>
</dbReference>
<comment type="caution">
    <text evidence="9">The sequence shown here is derived from an EMBL/GenBank/DDBJ whole genome shotgun (WGS) entry which is preliminary data.</text>
</comment>
<feature type="transmembrane region" description="Helical" evidence="7">
    <location>
        <begin position="274"/>
        <end position="292"/>
    </location>
</feature>
<dbReference type="Pfam" id="PF00892">
    <property type="entry name" value="EamA"/>
    <property type="match status" value="2"/>
</dbReference>
<dbReference type="InterPro" id="IPR037185">
    <property type="entry name" value="EmrE-like"/>
</dbReference>
<evidence type="ECO:0000256" key="3">
    <source>
        <dbReference type="ARBA" id="ARBA00022475"/>
    </source>
</evidence>
<accession>A0A949NAX1</accession>
<keyword evidence="3" id="KW-1003">Cell membrane</keyword>
<dbReference type="SUPFAM" id="SSF103481">
    <property type="entry name" value="Multidrug resistance efflux transporter EmrE"/>
    <property type="match status" value="2"/>
</dbReference>
<name>A0A949NAX1_9FIRM</name>
<reference evidence="9" key="1">
    <citation type="submission" date="2021-06" db="EMBL/GenBank/DDBJ databases">
        <title>Description of novel taxa of the family Lachnospiraceae.</title>
        <authorList>
            <person name="Chaplin A.V."/>
            <person name="Sokolova S.R."/>
            <person name="Pikina A.P."/>
            <person name="Korzhanova M."/>
            <person name="Belova V."/>
            <person name="Korostin D."/>
            <person name="Efimov B.A."/>
        </authorList>
    </citation>
    <scope>NUCLEOTIDE SEQUENCE</scope>
    <source>
        <strain evidence="9">ASD5720</strain>
    </source>
</reference>
<gene>
    <name evidence="9" type="ORF">KTH89_10335</name>
</gene>
<keyword evidence="10" id="KW-1185">Reference proteome</keyword>
<keyword evidence="5 7" id="KW-1133">Transmembrane helix</keyword>
<feature type="transmembrane region" description="Helical" evidence="7">
    <location>
        <begin position="153"/>
        <end position="177"/>
    </location>
</feature>
<evidence type="ECO:0000259" key="8">
    <source>
        <dbReference type="Pfam" id="PF00892"/>
    </source>
</evidence>
<feature type="transmembrane region" description="Helical" evidence="7">
    <location>
        <begin position="130"/>
        <end position="147"/>
    </location>
</feature>
<feature type="transmembrane region" description="Helical" evidence="7">
    <location>
        <begin position="214"/>
        <end position="237"/>
    </location>
</feature>
<sequence>MTGKELKGKYYACIIAAGSMWGCIGIFIRHLGGYGFSSLALTALRAMGAALILTIYMLAKHREKLRIKLRDSWCFAGTGILSLTFFNICYFTTIRRTSLAVASVLLYTAPMFVMLLSLFLFHETMTWRKGAALLMAFAGCVLVTGIGRGDMSLSLSAVLTGLGAGLGYGLYSIFGIYGLRRYDSMTVTVYTFLFATIGTAWFVDYGLLVEVVAAHPLVAVELLAFGFFTNVLPYLLYTKGLSGMEAGKASITASVEPVVASLVGIFCFGESVRISVIAGVLMVLGALVVLNVKSEKVEI</sequence>
<proteinExistence type="inferred from homology"/>
<keyword evidence="4 7" id="KW-0812">Transmembrane</keyword>
<feature type="transmembrane region" description="Helical" evidence="7">
    <location>
        <begin position="38"/>
        <end position="59"/>
    </location>
</feature>
<feature type="transmembrane region" description="Helical" evidence="7">
    <location>
        <begin position="99"/>
        <end position="121"/>
    </location>
</feature>
<feature type="transmembrane region" description="Helical" evidence="7">
    <location>
        <begin position="249"/>
        <end position="268"/>
    </location>
</feature>
<evidence type="ECO:0000256" key="6">
    <source>
        <dbReference type="ARBA" id="ARBA00023136"/>
    </source>
</evidence>
<organism evidence="9 10">
    <name type="scientific">Diplocloster agilis</name>
    <dbReference type="NCBI Taxonomy" id="2850323"/>
    <lineage>
        <taxon>Bacteria</taxon>
        <taxon>Bacillati</taxon>
        <taxon>Bacillota</taxon>
        <taxon>Clostridia</taxon>
        <taxon>Lachnospirales</taxon>
        <taxon>Lachnospiraceae</taxon>
        <taxon>Diplocloster</taxon>
    </lineage>
</organism>
<feature type="domain" description="EamA" evidence="8">
    <location>
        <begin position="11"/>
        <end position="144"/>
    </location>
</feature>
<feature type="domain" description="EamA" evidence="8">
    <location>
        <begin position="156"/>
        <end position="291"/>
    </location>
</feature>
<dbReference type="InterPro" id="IPR050638">
    <property type="entry name" value="AA-Vitamin_Transporters"/>
</dbReference>
<protein>
    <submittedName>
        <fullName evidence="9">DMT family transporter</fullName>
    </submittedName>
</protein>
<dbReference type="PANTHER" id="PTHR32322">
    <property type="entry name" value="INNER MEMBRANE TRANSPORTER"/>
    <property type="match status" value="1"/>
</dbReference>
<comment type="subcellular location">
    <subcellularLocation>
        <location evidence="1">Cell membrane</location>
        <topology evidence="1">Multi-pass membrane protein</topology>
    </subcellularLocation>
</comment>
<evidence type="ECO:0000256" key="1">
    <source>
        <dbReference type="ARBA" id="ARBA00004651"/>
    </source>
</evidence>
<dbReference type="InterPro" id="IPR000620">
    <property type="entry name" value="EamA_dom"/>
</dbReference>
<dbReference type="GO" id="GO:0005886">
    <property type="term" value="C:plasma membrane"/>
    <property type="evidence" value="ECO:0007669"/>
    <property type="project" value="UniProtKB-SubCell"/>
</dbReference>
<feature type="transmembrane region" description="Helical" evidence="7">
    <location>
        <begin position="12"/>
        <end position="32"/>
    </location>
</feature>
<dbReference type="AlphaFoldDB" id="A0A949NAX1"/>
<feature type="transmembrane region" description="Helical" evidence="7">
    <location>
        <begin position="71"/>
        <end position="93"/>
    </location>
</feature>
<dbReference type="RefSeq" id="WP_238721558.1">
    <property type="nucleotide sequence ID" value="NZ_JAHQCW010000015.1"/>
</dbReference>
<keyword evidence="6 7" id="KW-0472">Membrane</keyword>
<evidence type="ECO:0000313" key="10">
    <source>
        <dbReference type="Proteomes" id="UP000712157"/>
    </source>
</evidence>
<feature type="transmembrane region" description="Helical" evidence="7">
    <location>
        <begin position="189"/>
        <end position="208"/>
    </location>
</feature>
<comment type="similarity">
    <text evidence="2">Belongs to the EamA transporter family.</text>
</comment>
<dbReference type="PANTHER" id="PTHR32322:SF18">
    <property type="entry name" value="S-ADENOSYLMETHIONINE_S-ADENOSYLHOMOCYSTEINE TRANSPORTER"/>
    <property type="match status" value="1"/>
</dbReference>
<evidence type="ECO:0000256" key="7">
    <source>
        <dbReference type="SAM" id="Phobius"/>
    </source>
</evidence>
<evidence type="ECO:0000256" key="5">
    <source>
        <dbReference type="ARBA" id="ARBA00022989"/>
    </source>
</evidence>